<dbReference type="FunFam" id="3.30.160.380:FF:000001">
    <property type="entry name" value="Endoribonuclease dicer-like 1"/>
    <property type="match status" value="1"/>
</dbReference>
<evidence type="ECO:0000259" key="23">
    <source>
        <dbReference type="PROSITE" id="PS50821"/>
    </source>
</evidence>
<evidence type="ECO:0000256" key="4">
    <source>
        <dbReference type="ARBA" id="ARBA00011499"/>
    </source>
</evidence>
<dbReference type="PANTHER" id="PTHR14950">
    <property type="entry name" value="DICER-RELATED"/>
    <property type="match status" value="1"/>
</dbReference>
<comment type="similarity">
    <text evidence="18 20">Belongs to the helicase family. Dicer subfamily.</text>
</comment>
<keyword evidence="17" id="KW-0539">Nucleus</keyword>
<evidence type="ECO:0000256" key="16">
    <source>
        <dbReference type="ARBA" id="ARBA00023211"/>
    </source>
</evidence>
<dbReference type="EMBL" id="JAMQYH010000001">
    <property type="protein sequence ID" value="KAJ1703587.1"/>
    <property type="molecule type" value="Genomic_DNA"/>
</dbReference>
<dbReference type="InterPro" id="IPR014001">
    <property type="entry name" value="Helicase_ATP-bd"/>
</dbReference>
<dbReference type="CDD" id="cd00593">
    <property type="entry name" value="RIBOc"/>
    <property type="match status" value="2"/>
</dbReference>
<comment type="function">
    <text evidence="19">Probably involved in the RNA silencing pathway. May cleave double-stranded RNA to produce short 21-24 nucleotides (nt) RNAs which target the selective destruction of complementary RNAs.</text>
</comment>
<evidence type="ECO:0000256" key="11">
    <source>
        <dbReference type="ARBA" id="ARBA00022806"/>
    </source>
</evidence>
<dbReference type="PROSITE" id="PS50821">
    <property type="entry name" value="PAZ"/>
    <property type="match status" value="1"/>
</dbReference>
<dbReference type="InterPro" id="IPR003100">
    <property type="entry name" value="PAZ_dom"/>
</dbReference>
<name>A0A9Q0HYY6_9POAL</name>
<feature type="compositionally biased region" description="Polar residues" evidence="21">
    <location>
        <begin position="1144"/>
        <end position="1161"/>
    </location>
</feature>
<comment type="subunit">
    <text evidence="4">May interact with ARGONAUTE1 or PINHEAD through their common PAZ domains.</text>
</comment>
<evidence type="ECO:0000256" key="1">
    <source>
        <dbReference type="ARBA" id="ARBA00001936"/>
    </source>
</evidence>
<dbReference type="InterPro" id="IPR038248">
    <property type="entry name" value="Dicer_dimer_sf"/>
</dbReference>
<keyword evidence="12" id="KW-0067">ATP-binding</keyword>
<evidence type="ECO:0000256" key="9">
    <source>
        <dbReference type="ARBA" id="ARBA00022759"/>
    </source>
</evidence>
<evidence type="ECO:0000256" key="13">
    <source>
        <dbReference type="ARBA" id="ARBA00022842"/>
    </source>
</evidence>
<evidence type="ECO:0008006" key="29">
    <source>
        <dbReference type="Google" id="ProtNLM"/>
    </source>
</evidence>
<dbReference type="InterPro" id="IPR036389">
    <property type="entry name" value="RNase_III_sf"/>
</dbReference>
<organism evidence="27 28">
    <name type="scientific">Rhynchospora breviuscula</name>
    <dbReference type="NCBI Taxonomy" id="2022672"/>
    <lineage>
        <taxon>Eukaryota</taxon>
        <taxon>Viridiplantae</taxon>
        <taxon>Streptophyta</taxon>
        <taxon>Embryophyta</taxon>
        <taxon>Tracheophyta</taxon>
        <taxon>Spermatophyta</taxon>
        <taxon>Magnoliopsida</taxon>
        <taxon>Liliopsida</taxon>
        <taxon>Poales</taxon>
        <taxon>Cyperaceae</taxon>
        <taxon>Cyperoideae</taxon>
        <taxon>Rhynchosporeae</taxon>
        <taxon>Rhynchospora</taxon>
    </lineage>
</organism>
<keyword evidence="16" id="KW-0464">Manganese</keyword>
<feature type="domain" description="Helicase ATP-binding" evidence="24">
    <location>
        <begin position="27"/>
        <end position="186"/>
    </location>
</feature>
<evidence type="ECO:0000313" key="28">
    <source>
        <dbReference type="Proteomes" id="UP001151287"/>
    </source>
</evidence>
<keyword evidence="8" id="KW-0547">Nucleotide-binding</keyword>
<keyword evidence="13" id="KW-0460">Magnesium</keyword>
<keyword evidence="7" id="KW-0677">Repeat</keyword>
<keyword evidence="14 20" id="KW-0694">RNA-binding</keyword>
<sequence>MDEAGTSSSSVQPKDPRKMARKYQIDLCNKAIKENTIVYLGTGCGKTHIAVMLMYELGHLIRKPSKEVCVFLAPTVPLVRQQALVIENSTDFKVGCYHGNRRGLKDHGDWKLEIEQFEVLVMTPQLFLHNLGHCFLRMDLISLLIFDECHHAQAQSRHPYAQIMKEFYKSDAPKRPRIFGMTASPIIGKGGSNVLNYTKCINSLEQLLDAKVCSVDGEMELDRVVASPDVEFYFYGPKSFFNSRLTVTHFEKLDKLKIEVAFSFPRTFDFFFYLIASCRLFSYLQSWCKQCLTTLRGNLVDMNEYQKKMKSLSKLHENLVFCLQHIGLFGALQAARILLASDRSDLGENESDISNGEATFRNLYLKGAVSILSQNLLDDANSVDSLTLETFEEPFFSQKMLCLIEVLSRYSRMQEPMKCIIFVKRIIVARSLAYTLDNLSSLNLWKCEFLVGCNSGSKNMSRQKMNAVTERFCNGEVNLLVATSVAEEGLDIQTCCLVVRFDLPETVTSFIQSRGRARMMKSKYIFLLEKGNQHDEKLIEDFISGESMMNSEISLRSSEDTFDTLKEASYKVETTGASISTGCSISLLHQYCGNLPRDIFFTPSPHYYYMDDKNGIICRVVLPPNAALRQVDSVPCFSKDMAKRYACLKACQMLHELGALTDYLLPEVISKRRGSTMQSSESKSHGDENLREELHEMRVPALLKESWLSSTDKEVNMHSYYIMFLPIPDDRDYRMFGLFLMSRLPEEAESLEVDLHLTRHRIVKTGLKWLGLVSFDKEEIKIAHNFQEMFLKIILDRVEFASDQITLGRGSSTIQHNNLKSYLLLPLKCHSCSDNNKLVVDWATMQHCLSSPIFGNSSSFFWRTSITNENSLKMKDGEYRKHDVVGSLIYVPHNGIFFFVVDILHELNATSQLRSSTYMEHFNKKFNIKLSHPEQPLLKAKQLFNVHNLLHNRIQDNIEARELTEHFVELPPELCCVKILGFSKDIGSSLSLLPSLIHRLENLLVAVELKHLMQSSFAEASLVRADCILEALTTEKCMERLSLERLEVLGDAFLKYIVGRHSFISFGGLDEGQLTRRRSTIVNNLNLYDLAIKKDLQVFIREPFEPSQFFALGRPCTRICTKDNESTLHPIKSKTDTNSTSDTHPSSDTNSTSDTHPSSENLVSATGDWCTRAHRWLHGKTIADVVEALVGVFLVESGFKAAFAFLRWIGIEIDFDISDYKKACQQSYNNLSLVNSMDLKALEGTIGHEFRFKGLLVEALVHASYNMHSGGCYQRLEFLGDAVLEYIITSYLYSVYPALKPGQITDMRSIAINNTSLAYMAVKRALHKHLIENSNVLTTAVNKFEQYVGLPDPEKELIDEPACPKVLGDIVESCVGAVLLDTGFDLNKVWSLMLDLLAPALSFSDMQINSVRELRELCQSSNFDLRLPDPVKVAQVYNVNVEVGIPGKYLTFKATNRSSKAARKMAAQAALLKFKALGYKHKNKTLEEILHTTPKMEAKLIGFDEEPFVIESCSSPISDEFAKLSIKDVEPEFKFKSTLDDGYCCGAFNGSEVGAKADSHLKIVSREERVVVVGRGELNGASDLHINTDNHEEKDTGLTTCKTARSQLFEICAAYCWNRPIFKICKREGPDHLPMFTFKVTVQVQGARPTSIECTGYPKAQTKAAHESAAEGAVWCLKHLGYM</sequence>
<dbReference type="SMART" id="SM00949">
    <property type="entry name" value="PAZ"/>
    <property type="match status" value="1"/>
</dbReference>
<dbReference type="SMART" id="SM00535">
    <property type="entry name" value="RIBOc"/>
    <property type="match status" value="2"/>
</dbReference>
<dbReference type="Gene3D" id="2.170.260.10">
    <property type="entry name" value="paz domain"/>
    <property type="match status" value="1"/>
</dbReference>
<evidence type="ECO:0000256" key="12">
    <source>
        <dbReference type="ARBA" id="ARBA00022840"/>
    </source>
</evidence>
<reference evidence="27" key="1">
    <citation type="journal article" date="2022" name="Cell">
        <title>Repeat-based holocentromeres influence genome architecture and karyotype evolution.</title>
        <authorList>
            <person name="Hofstatter P.G."/>
            <person name="Thangavel G."/>
            <person name="Lux T."/>
            <person name="Neumann P."/>
            <person name="Vondrak T."/>
            <person name="Novak P."/>
            <person name="Zhang M."/>
            <person name="Costa L."/>
            <person name="Castellani M."/>
            <person name="Scott A."/>
            <person name="Toegelov H."/>
            <person name="Fuchs J."/>
            <person name="Mata-Sucre Y."/>
            <person name="Dias Y."/>
            <person name="Vanzela A.L.L."/>
            <person name="Huettel B."/>
            <person name="Almeida C.C.S."/>
            <person name="Simkova H."/>
            <person name="Souza G."/>
            <person name="Pedrosa-Harand A."/>
            <person name="Macas J."/>
            <person name="Mayer K.F.X."/>
            <person name="Houben A."/>
            <person name="Marques A."/>
        </authorList>
    </citation>
    <scope>NUCLEOTIDE SEQUENCE</scope>
    <source>
        <strain evidence="27">RhyBre1mFocal</strain>
    </source>
</reference>
<dbReference type="SUPFAM" id="SSF54768">
    <property type="entry name" value="dsRNA-binding domain-like"/>
    <property type="match status" value="2"/>
</dbReference>
<evidence type="ECO:0000259" key="22">
    <source>
        <dbReference type="PROSITE" id="PS50142"/>
    </source>
</evidence>
<keyword evidence="9" id="KW-0255">Endonuclease</keyword>
<dbReference type="GO" id="GO:0003723">
    <property type="term" value="F:RNA binding"/>
    <property type="evidence" value="ECO:0007669"/>
    <property type="project" value="UniProtKB-UniRule"/>
</dbReference>
<keyword evidence="6" id="KW-0479">Metal-binding</keyword>
<evidence type="ECO:0000256" key="18">
    <source>
        <dbReference type="ARBA" id="ARBA00035116"/>
    </source>
</evidence>
<dbReference type="FunFam" id="3.40.50.300:FF:000420">
    <property type="entry name" value="Endoribonuclease dicer-like 1"/>
    <property type="match status" value="1"/>
</dbReference>
<dbReference type="SUPFAM" id="SSF101690">
    <property type="entry name" value="PAZ domain"/>
    <property type="match status" value="1"/>
</dbReference>
<comment type="subcellular location">
    <subcellularLocation>
        <location evidence="3">Nucleus</location>
    </subcellularLocation>
</comment>
<dbReference type="Gene3D" id="3.30.160.380">
    <property type="entry name" value="Dicer dimerisation domain"/>
    <property type="match status" value="1"/>
</dbReference>
<dbReference type="InterPro" id="IPR011545">
    <property type="entry name" value="DEAD/DEAH_box_helicase_dom"/>
</dbReference>
<evidence type="ECO:0000259" key="24">
    <source>
        <dbReference type="PROSITE" id="PS51192"/>
    </source>
</evidence>
<evidence type="ECO:0000256" key="10">
    <source>
        <dbReference type="ARBA" id="ARBA00022801"/>
    </source>
</evidence>
<dbReference type="Proteomes" id="UP001151287">
    <property type="component" value="Unassembled WGS sequence"/>
</dbReference>
<gene>
    <name evidence="27" type="ORF">LUZ63_003366</name>
</gene>
<dbReference type="Pfam" id="PF14709">
    <property type="entry name" value="DND1_DSRM"/>
    <property type="match status" value="1"/>
</dbReference>
<dbReference type="Pfam" id="PF03368">
    <property type="entry name" value="Dicer_dimer"/>
    <property type="match status" value="1"/>
</dbReference>
<evidence type="ECO:0000313" key="27">
    <source>
        <dbReference type="EMBL" id="KAJ1703587.1"/>
    </source>
</evidence>
<keyword evidence="10" id="KW-0378">Hydrolase</keyword>
<dbReference type="PROSITE" id="PS51327">
    <property type="entry name" value="DICER_DSRBF"/>
    <property type="match status" value="1"/>
</dbReference>
<evidence type="ECO:0000256" key="19">
    <source>
        <dbReference type="ARBA" id="ARBA00056187"/>
    </source>
</evidence>
<dbReference type="FunFam" id="3.40.50.300:FF:000705">
    <property type="entry name" value="Endoribonuclease dicer-like protein"/>
    <property type="match status" value="1"/>
</dbReference>
<dbReference type="GO" id="GO:0005524">
    <property type="term" value="F:ATP binding"/>
    <property type="evidence" value="ECO:0007669"/>
    <property type="project" value="UniProtKB-KW"/>
</dbReference>
<protein>
    <recommendedName>
        <fullName evidence="29">Dicer-like protein 4</fullName>
    </recommendedName>
</protein>
<feature type="domain" description="RNase III" evidence="22">
    <location>
        <begin position="1009"/>
        <end position="1198"/>
    </location>
</feature>
<dbReference type="InterPro" id="IPR036085">
    <property type="entry name" value="PAZ_dom_sf"/>
</dbReference>
<feature type="region of interest" description="Disordered" evidence="21">
    <location>
        <begin position="1130"/>
        <end position="1161"/>
    </location>
</feature>
<dbReference type="CDD" id="cd18034">
    <property type="entry name" value="DEXHc_dicer"/>
    <property type="match status" value="1"/>
</dbReference>
<feature type="domain" description="Helicase C-terminal" evidence="25">
    <location>
        <begin position="405"/>
        <end position="566"/>
    </location>
</feature>
<dbReference type="InterPro" id="IPR005034">
    <property type="entry name" value="Dicer_dimerisation"/>
</dbReference>
<dbReference type="PANTHER" id="PTHR14950:SF15">
    <property type="entry name" value="DICER-LIKE PROTEIN 4"/>
    <property type="match status" value="1"/>
</dbReference>
<dbReference type="InterPro" id="IPR000999">
    <property type="entry name" value="RNase_III_dom"/>
</dbReference>
<dbReference type="GO" id="GO:0004386">
    <property type="term" value="F:helicase activity"/>
    <property type="evidence" value="ECO:0007669"/>
    <property type="project" value="UniProtKB-KW"/>
</dbReference>
<dbReference type="SMART" id="SM00358">
    <property type="entry name" value="DSRM"/>
    <property type="match status" value="2"/>
</dbReference>
<dbReference type="Pfam" id="PF00270">
    <property type="entry name" value="DEAD"/>
    <property type="match status" value="1"/>
</dbReference>
<proteinExistence type="inferred from homology"/>
<dbReference type="InterPro" id="IPR014720">
    <property type="entry name" value="dsRBD_dom"/>
</dbReference>
<dbReference type="Gene3D" id="1.10.1520.10">
    <property type="entry name" value="Ribonuclease III domain"/>
    <property type="match status" value="2"/>
</dbReference>
<dbReference type="PROSITE" id="PS50142">
    <property type="entry name" value="RNASE_3_2"/>
    <property type="match status" value="2"/>
</dbReference>
<dbReference type="FunFam" id="1.10.1520.10:FF:000004">
    <property type="entry name" value="Endoribonuclease dicer-like 1"/>
    <property type="match status" value="1"/>
</dbReference>
<dbReference type="GO" id="GO:0005634">
    <property type="term" value="C:nucleus"/>
    <property type="evidence" value="ECO:0007669"/>
    <property type="project" value="UniProtKB-SubCell"/>
</dbReference>
<evidence type="ECO:0000256" key="6">
    <source>
        <dbReference type="ARBA" id="ARBA00022723"/>
    </source>
</evidence>
<keyword evidence="15" id="KW-0943">RNA-mediated gene silencing</keyword>
<dbReference type="Gene3D" id="3.40.50.300">
    <property type="entry name" value="P-loop containing nucleotide triphosphate hydrolases"/>
    <property type="match status" value="2"/>
</dbReference>
<comment type="caution">
    <text evidence="27">The sequence shown here is derived from an EMBL/GenBank/DDBJ whole genome shotgun (WGS) entry which is preliminary data.</text>
</comment>
<dbReference type="PROSITE" id="PS51192">
    <property type="entry name" value="HELICASE_ATP_BIND_1"/>
    <property type="match status" value="1"/>
</dbReference>
<dbReference type="GO" id="GO:0005737">
    <property type="term" value="C:cytoplasm"/>
    <property type="evidence" value="ECO:0007669"/>
    <property type="project" value="TreeGrafter"/>
</dbReference>
<evidence type="ECO:0000256" key="21">
    <source>
        <dbReference type="SAM" id="MobiDB-lite"/>
    </source>
</evidence>
<evidence type="ECO:0000259" key="25">
    <source>
        <dbReference type="PROSITE" id="PS51194"/>
    </source>
</evidence>
<evidence type="ECO:0000256" key="20">
    <source>
        <dbReference type="PROSITE-ProRule" id="PRU00657"/>
    </source>
</evidence>
<dbReference type="GO" id="GO:0046872">
    <property type="term" value="F:metal ion binding"/>
    <property type="evidence" value="ECO:0007669"/>
    <property type="project" value="UniProtKB-KW"/>
</dbReference>
<comment type="cofactor">
    <cofactor evidence="2">
        <name>Mg(2+)</name>
        <dbReference type="ChEBI" id="CHEBI:18420"/>
    </cofactor>
</comment>
<dbReference type="Pfam" id="PF00636">
    <property type="entry name" value="Ribonuclease_3"/>
    <property type="match status" value="2"/>
</dbReference>
<comment type="cofactor">
    <cofactor evidence="1">
        <name>Mn(2+)</name>
        <dbReference type="ChEBI" id="CHEBI:29035"/>
    </cofactor>
</comment>
<keyword evidence="28" id="KW-1185">Reference proteome</keyword>
<dbReference type="InterPro" id="IPR027417">
    <property type="entry name" value="P-loop_NTPase"/>
</dbReference>
<feature type="domain" description="RNase III" evidence="22">
    <location>
        <begin position="1239"/>
        <end position="1383"/>
    </location>
</feature>
<dbReference type="GO" id="GO:0010267">
    <property type="term" value="P:ta-siRNA processing"/>
    <property type="evidence" value="ECO:0007669"/>
    <property type="project" value="UniProtKB-ARBA"/>
</dbReference>
<evidence type="ECO:0000259" key="26">
    <source>
        <dbReference type="PROSITE" id="PS51327"/>
    </source>
</evidence>
<dbReference type="PROSITE" id="PS00517">
    <property type="entry name" value="RNASE_3_1"/>
    <property type="match status" value="1"/>
</dbReference>
<accession>A0A9Q0HYY6</accession>
<dbReference type="GO" id="GO:0004525">
    <property type="term" value="F:ribonuclease III activity"/>
    <property type="evidence" value="ECO:0007669"/>
    <property type="project" value="InterPro"/>
</dbReference>
<evidence type="ECO:0000256" key="14">
    <source>
        <dbReference type="ARBA" id="ARBA00022884"/>
    </source>
</evidence>
<evidence type="ECO:0000256" key="7">
    <source>
        <dbReference type="ARBA" id="ARBA00022737"/>
    </source>
</evidence>
<evidence type="ECO:0000256" key="2">
    <source>
        <dbReference type="ARBA" id="ARBA00001946"/>
    </source>
</evidence>
<dbReference type="PROSITE" id="PS51194">
    <property type="entry name" value="HELICASE_CTER"/>
    <property type="match status" value="1"/>
</dbReference>
<dbReference type="InterPro" id="IPR001650">
    <property type="entry name" value="Helicase_C-like"/>
</dbReference>
<feature type="domain" description="Dicer dsRNA-binding fold" evidence="26">
    <location>
        <begin position="584"/>
        <end position="674"/>
    </location>
</feature>
<evidence type="ECO:0000256" key="17">
    <source>
        <dbReference type="ARBA" id="ARBA00023242"/>
    </source>
</evidence>
<evidence type="ECO:0000256" key="15">
    <source>
        <dbReference type="ARBA" id="ARBA00023158"/>
    </source>
</evidence>
<feature type="domain" description="PAZ" evidence="23">
    <location>
        <begin position="860"/>
        <end position="979"/>
    </location>
</feature>
<dbReference type="SMART" id="SM00490">
    <property type="entry name" value="HELICc"/>
    <property type="match status" value="1"/>
</dbReference>
<dbReference type="Pfam" id="PF00271">
    <property type="entry name" value="Helicase_C"/>
    <property type="match status" value="1"/>
</dbReference>
<evidence type="ECO:0000256" key="3">
    <source>
        <dbReference type="ARBA" id="ARBA00004123"/>
    </source>
</evidence>
<dbReference type="OrthoDB" id="6513042at2759"/>
<evidence type="ECO:0000256" key="5">
    <source>
        <dbReference type="ARBA" id="ARBA00022722"/>
    </source>
</evidence>
<keyword evidence="11" id="KW-0347">Helicase</keyword>
<dbReference type="Gene3D" id="3.30.160.20">
    <property type="match status" value="1"/>
</dbReference>
<dbReference type="Pfam" id="PF02170">
    <property type="entry name" value="PAZ"/>
    <property type="match status" value="1"/>
</dbReference>
<dbReference type="SUPFAM" id="SSF52540">
    <property type="entry name" value="P-loop containing nucleoside triphosphate hydrolases"/>
    <property type="match status" value="1"/>
</dbReference>
<dbReference type="SUPFAM" id="SSF69065">
    <property type="entry name" value="RNase III domain-like"/>
    <property type="match status" value="2"/>
</dbReference>
<keyword evidence="5" id="KW-0540">Nuclease</keyword>
<dbReference type="SMART" id="SM00487">
    <property type="entry name" value="DEXDc"/>
    <property type="match status" value="1"/>
</dbReference>
<evidence type="ECO:0000256" key="8">
    <source>
        <dbReference type="ARBA" id="ARBA00022741"/>
    </source>
</evidence>